<dbReference type="EMBL" id="BAABIA010000003">
    <property type="protein sequence ID" value="GAA5138829.1"/>
    <property type="molecule type" value="Genomic_DNA"/>
</dbReference>
<organism evidence="1 2">
    <name type="scientific">Prosthecobacter algae</name>
    <dbReference type="NCBI Taxonomy" id="1144682"/>
    <lineage>
        <taxon>Bacteria</taxon>
        <taxon>Pseudomonadati</taxon>
        <taxon>Verrucomicrobiota</taxon>
        <taxon>Verrucomicrobiia</taxon>
        <taxon>Verrucomicrobiales</taxon>
        <taxon>Verrucomicrobiaceae</taxon>
        <taxon>Prosthecobacter</taxon>
    </lineage>
</organism>
<comment type="caution">
    <text evidence="1">The sequence shown here is derived from an EMBL/GenBank/DDBJ whole genome shotgun (WGS) entry which is preliminary data.</text>
</comment>
<dbReference type="Proteomes" id="UP001499852">
    <property type="component" value="Unassembled WGS sequence"/>
</dbReference>
<evidence type="ECO:0000313" key="1">
    <source>
        <dbReference type="EMBL" id="GAA5138829.1"/>
    </source>
</evidence>
<dbReference type="Gene3D" id="1.25.40.20">
    <property type="entry name" value="Ankyrin repeat-containing domain"/>
    <property type="match status" value="1"/>
</dbReference>
<reference evidence="2" key="1">
    <citation type="journal article" date="2019" name="Int. J. Syst. Evol. Microbiol.">
        <title>The Global Catalogue of Microorganisms (GCM) 10K type strain sequencing project: providing services to taxonomists for standard genome sequencing and annotation.</title>
        <authorList>
            <consortium name="The Broad Institute Genomics Platform"/>
            <consortium name="The Broad Institute Genome Sequencing Center for Infectious Disease"/>
            <person name="Wu L."/>
            <person name="Ma J."/>
        </authorList>
    </citation>
    <scope>NUCLEOTIDE SEQUENCE [LARGE SCALE GENOMIC DNA]</scope>
    <source>
        <strain evidence="2">JCM 18053</strain>
    </source>
</reference>
<accession>A0ABP9P1P3</accession>
<protein>
    <recommendedName>
        <fullName evidence="3">Ankyrin repeat protein</fullName>
    </recommendedName>
</protein>
<keyword evidence="2" id="KW-1185">Reference proteome</keyword>
<dbReference type="InterPro" id="IPR036770">
    <property type="entry name" value="Ankyrin_rpt-contain_sf"/>
</dbReference>
<sequence length="411" mass="46148">MHYGFALRYHGMFDREGLPESLLQLESSVGGIGKDELSQITPLLETHAWRVGWMQMRTLPTRVWTDLSPKARARYLAGFSYNLSSSSNSPDINAVISGDILQKLAAASLDAECTAEIGANAIRSNCLDVVKAVLVHRNFDPDGHVCRNPENSNQNHFAQQLSSLSTRVLDVLLEAAVRCQKPEAARILLDLGASPDLPCWNLERSFNDWFSLLSFSLDGMNQTDGDAPMALVDLLLEYGANPQGLECEGKNNPLIHAIYRNHWELVDRLLELGARFDGGMDETAKRLRAEPSRMYYSQADLDWVTQALGPLIPLVNFWEVPWFFKGHAQGGYHRTFLSYFLKDNELPMLKKYVARGLPTKLTSTIVLDMVKGGYCQALSYLLRDNPNLPQVLSRICERRPDFCSPKLSDIQ</sequence>
<name>A0ABP9P1P3_9BACT</name>
<evidence type="ECO:0008006" key="3">
    <source>
        <dbReference type="Google" id="ProtNLM"/>
    </source>
</evidence>
<dbReference type="SUPFAM" id="SSF48403">
    <property type="entry name" value="Ankyrin repeat"/>
    <property type="match status" value="1"/>
</dbReference>
<evidence type="ECO:0000313" key="2">
    <source>
        <dbReference type="Proteomes" id="UP001499852"/>
    </source>
</evidence>
<proteinExistence type="predicted"/>
<gene>
    <name evidence="1" type="ORF">GCM10023213_18450</name>
</gene>